<dbReference type="Pfam" id="PF19051">
    <property type="entry name" value="GFO_IDH_MocA_C2"/>
    <property type="match status" value="1"/>
</dbReference>
<dbReference type="STRING" id="243090.RB11650"/>
<dbReference type="Pfam" id="PF01408">
    <property type="entry name" value="GFO_IDH_MocA"/>
    <property type="match status" value="1"/>
</dbReference>
<dbReference type="OrthoDB" id="255433at2"/>
<feature type="domain" description="Gfo/Idh/MocA-like oxidoreductase bacterial type C-terminal" evidence="2">
    <location>
        <begin position="226"/>
        <end position="313"/>
    </location>
</feature>
<keyword evidence="4" id="KW-1185">Reference proteome</keyword>
<feature type="domain" description="Gfo/Idh/MocA-like oxidoreductase N-terminal" evidence="1">
    <location>
        <begin position="48"/>
        <end position="167"/>
    </location>
</feature>
<evidence type="ECO:0000313" key="4">
    <source>
        <dbReference type="Proteomes" id="UP000001025"/>
    </source>
</evidence>
<dbReference type="SUPFAM" id="SSF51735">
    <property type="entry name" value="NAD(P)-binding Rossmann-fold domains"/>
    <property type="match status" value="1"/>
</dbReference>
<keyword evidence="3" id="KW-0560">Oxidoreductase</keyword>
<dbReference type="KEGG" id="rba:RB11650"/>
<organism evidence="3 4">
    <name type="scientific">Rhodopirellula baltica (strain DSM 10527 / NCIMB 13988 / SH1)</name>
    <dbReference type="NCBI Taxonomy" id="243090"/>
    <lineage>
        <taxon>Bacteria</taxon>
        <taxon>Pseudomonadati</taxon>
        <taxon>Planctomycetota</taxon>
        <taxon>Planctomycetia</taxon>
        <taxon>Pirellulales</taxon>
        <taxon>Pirellulaceae</taxon>
        <taxon>Rhodopirellula</taxon>
    </lineage>
</organism>
<sequence length="459" mass="50842">MPRWTMSNKMLPNRRDILVGGTALAAVGLGNVSPAQTPVSSSANDRLKIAAIGVGGRGGSNLRTMEQTEMVDVVAVCDVDTRFTDQAVQRHPKAKAFRDFRKLYDAVGNDIDAVVVSTTEHTHAFATMPALQLGKHVYCEKPLAYNIDETRQIAEAAERAGVVTQMGTQIHAGSNYHRVVELIQSGAIGDVSEAHVWVNRAWGLQSEADAKKHRDLLHVDSRPTDMMTPPDHVDWDLWLGPAPVRPYHSVYFPGPRWYRWWDFAGGTMSDLGSHWNDLPFWALELDAPTTAEAFGPPAHSEIAPASMSVKYEYPSRGDRGPVSVSWYQGTHKPEIWQRGEIPRWDSGVLFIGSKGMLLSDYGKHVLLPEESFVDFEPPAPFVPDSPGHHEQWVRACLGEGETASPFRYAGPLTEANHLGNVAYRVGKKITWDRDKMECVGCPEAAPFIAREPREGWSLS</sequence>
<proteinExistence type="predicted"/>
<dbReference type="Proteomes" id="UP000001025">
    <property type="component" value="Chromosome"/>
</dbReference>
<dbReference type="HOGENOM" id="CLU_023194_24_0_0"/>
<reference evidence="3 4" key="1">
    <citation type="journal article" date="2003" name="Proc. Natl. Acad. Sci. U.S.A.">
        <title>Complete genome sequence of the marine planctomycete Pirellula sp. strain 1.</title>
        <authorList>
            <person name="Gloeckner F.O."/>
            <person name="Kube M."/>
            <person name="Bauer M."/>
            <person name="Teeling H."/>
            <person name="Lombardot T."/>
            <person name="Ludwig W."/>
            <person name="Gade D."/>
            <person name="Beck A."/>
            <person name="Borzym K."/>
            <person name="Heitmann K."/>
            <person name="Rabus R."/>
            <person name="Schlesner H."/>
            <person name="Amann R."/>
            <person name="Reinhardt R."/>
        </authorList>
    </citation>
    <scope>NUCLEOTIDE SEQUENCE [LARGE SCALE GENOMIC DNA]</scope>
    <source>
        <strain evidence="4">DSM 10527 / NCIMB 13988 / SH1</strain>
    </source>
</reference>
<dbReference type="InterPro" id="IPR000683">
    <property type="entry name" value="Gfo/Idh/MocA-like_OxRdtase_N"/>
</dbReference>
<name>Q7UE14_RHOBA</name>
<dbReference type="EMBL" id="BX294153">
    <property type="protein sequence ID" value="CAD79240.1"/>
    <property type="molecule type" value="Genomic_DNA"/>
</dbReference>
<dbReference type="AlphaFoldDB" id="Q7UE14"/>
<dbReference type="PANTHER" id="PTHR43818">
    <property type="entry name" value="BCDNA.GH03377"/>
    <property type="match status" value="1"/>
</dbReference>
<dbReference type="EC" id="1.-.-.-" evidence="3"/>
<dbReference type="GO" id="GO:0000166">
    <property type="term" value="F:nucleotide binding"/>
    <property type="evidence" value="ECO:0007669"/>
    <property type="project" value="InterPro"/>
</dbReference>
<protein>
    <submittedName>
        <fullName evidence="3">Probable NADH-dependent deydrogenase</fullName>
        <ecNumber evidence="3">1.-.-.-</ecNumber>
    </submittedName>
</protein>
<dbReference type="InParanoid" id="Q7UE14"/>
<dbReference type="InterPro" id="IPR050463">
    <property type="entry name" value="Gfo/Idh/MocA_oxidrdct_glycsds"/>
</dbReference>
<dbReference type="Gene3D" id="3.40.50.720">
    <property type="entry name" value="NAD(P)-binding Rossmann-like Domain"/>
    <property type="match status" value="1"/>
</dbReference>
<dbReference type="eggNOG" id="COG0673">
    <property type="taxonomic scope" value="Bacteria"/>
</dbReference>
<evidence type="ECO:0000259" key="1">
    <source>
        <dbReference type="Pfam" id="PF01408"/>
    </source>
</evidence>
<gene>
    <name evidence="3" type="ordered locus">RB11650</name>
</gene>
<dbReference type="PATRIC" id="fig|243090.15.peg.5641"/>
<evidence type="ECO:0000313" key="3">
    <source>
        <dbReference type="EMBL" id="CAD79240.1"/>
    </source>
</evidence>
<evidence type="ECO:0000259" key="2">
    <source>
        <dbReference type="Pfam" id="PF19051"/>
    </source>
</evidence>
<accession>Q7UE14</accession>
<dbReference type="SUPFAM" id="SSF55347">
    <property type="entry name" value="Glyceraldehyde-3-phosphate dehydrogenase-like, C-terminal domain"/>
    <property type="match status" value="1"/>
</dbReference>
<dbReference type="InterPro" id="IPR043906">
    <property type="entry name" value="Gfo/Idh/MocA_OxRdtase_bact_C"/>
</dbReference>
<dbReference type="PANTHER" id="PTHR43818:SF10">
    <property type="entry name" value="NADH-DEPENDENT DEHYDROGENASE-RELATED"/>
    <property type="match status" value="1"/>
</dbReference>
<dbReference type="GO" id="GO:0016491">
    <property type="term" value="F:oxidoreductase activity"/>
    <property type="evidence" value="ECO:0007669"/>
    <property type="project" value="UniProtKB-KW"/>
</dbReference>
<dbReference type="Gene3D" id="3.30.360.10">
    <property type="entry name" value="Dihydrodipicolinate Reductase, domain 2"/>
    <property type="match status" value="1"/>
</dbReference>
<dbReference type="InterPro" id="IPR036291">
    <property type="entry name" value="NAD(P)-bd_dom_sf"/>
</dbReference>
<dbReference type="EnsemblBacteria" id="CAD79240">
    <property type="protein sequence ID" value="CAD79240"/>
    <property type="gene ID" value="RB11650"/>
</dbReference>